<dbReference type="PANTHER" id="PTHR42839:SF1">
    <property type="entry name" value="ISOCHORISMATE SYNTHASE MENF"/>
    <property type="match status" value="1"/>
</dbReference>
<dbReference type="KEGG" id="dmt:DESME_13430"/>
<keyword evidence="4" id="KW-0413">Isomerase</keyword>
<comment type="catalytic activity">
    <reaction evidence="1">
        <text>chorismate = isochorismate</text>
        <dbReference type="Rhea" id="RHEA:18985"/>
        <dbReference type="ChEBI" id="CHEBI:29748"/>
        <dbReference type="ChEBI" id="CHEBI:29780"/>
        <dbReference type="EC" id="5.4.4.2"/>
    </reaction>
</comment>
<dbReference type="AlphaFoldDB" id="W0EEG9"/>
<keyword evidence="8" id="KW-1185">Reference proteome</keyword>
<evidence type="ECO:0000259" key="6">
    <source>
        <dbReference type="Pfam" id="PF00425"/>
    </source>
</evidence>
<dbReference type="Proteomes" id="UP000010847">
    <property type="component" value="Chromosome"/>
</dbReference>
<organism evidence="7 8">
    <name type="scientific">Desulfitobacterium metallireducens DSM 15288</name>
    <dbReference type="NCBI Taxonomy" id="871968"/>
    <lineage>
        <taxon>Bacteria</taxon>
        <taxon>Bacillati</taxon>
        <taxon>Bacillota</taxon>
        <taxon>Clostridia</taxon>
        <taxon>Eubacteriales</taxon>
        <taxon>Desulfitobacteriaceae</taxon>
        <taxon>Desulfitobacterium</taxon>
    </lineage>
</organism>
<proteinExistence type="inferred from homology"/>
<dbReference type="NCBIfam" id="TIGR00543">
    <property type="entry name" value="isochor_syn"/>
    <property type="match status" value="1"/>
</dbReference>
<dbReference type="EC" id="5.4.4.2" evidence="3"/>
<evidence type="ECO:0000256" key="1">
    <source>
        <dbReference type="ARBA" id="ARBA00000799"/>
    </source>
</evidence>
<dbReference type="GO" id="GO:0008909">
    <property type="term" value="F:isochorismate synthase activity"/>
    <property type="evidence" value="ECO:0007669"/>
    <property type="project" value="UniProtKB-EC"/>
</dbReference>
<dbReference type="eggNOG" id="COG1169">
    <property type="taxonomic scope" value="Bacteria"/>
</dbReference>
<evidence type="ECO:0000256" key="2">
    <source>
        <dbReference type="ARBA" id="ARBA00005297"/>
    </source>
</evidence>
<dbReference type="GO" id="GO:0009697">
    <property type="term" value="P:salicylic acid biosynthetic process"/>
    <property type="evidence" value="ECO:0007669"/>
    <property type="project" value="TreeGrafter"/>
</dbReference>
<dbReference type="HOGENOM" id="CLU_006493_8_4_9"/>
<dbReference type="InterPro" id="IPR015890">
    <property type="entry name" value="Chorismate_C"/>
</dbReference>
<comment type="similarity">
    <text evidence="2">Belongs to the isochorismate synthase family.</text>
</comment>
<evidence type="ECO:0000256" key="4">
    <source>
        <dbReference type="ARBA" id="ARBA00023235"/>
    </source>
</evidence>
<dbReference type="InterPro" id="IPR005801">
    <property type="entry name" value="ADC_synthase"/>
</dbReference>
<accession>W0EEG9</accession>
<name>W0EEG9_9FIRM</name>
<sequence length="383" mass="43949">MIYQQKETHLKSPLSFWQNFEHEERVLFYNPLENELIIGAKRLKTFKTGESYIHFPYVFSTRTFFPTLKDQKWSGLGNETIAFEFYFVEKNGKQILYYAQDDFDIQEREFTPQTHVYKMLADDYEDWQELFYNVKQEIASGKVKKVVISREITIECETTVSIESMVKNLLEKNPSSFAFAYFKDGKTFLGATPEILVQKKQEEIMSYALAGTISRGDKEHDEEQKTALLNDPKNCHEHQIVKDYIAKVMTSFCDDVSVGATTILTLKNIHHLQTIIKAKPKENSSLTDWVFRLHPTPALGGYPVQGALDIIERCEKHERGLYAAPIGMMNEQGDGIFVAGIRSALIDGNRVYAYAGCGIVKDSECEEEYLETSNKVKTIVESL</sequence>
<evidence type="ECO:0000313" key="7">
    <source>
        <dbReference type="EMBL" id="AHF07913.1"/>
    </source>
</evidence>
<evidence type="ECO:0000256" key="5">
    <source>
        <dbReference type="ARBA" id="ARBA00041564"/>
    </source>
</evidence>
<evidence type="ECO:0000256" key="3">
    <source>
        <dbReference type="ARBA" id="ARBA00012824"/>
    </source>
</evidence>
<dbReference type="EMBL" id="CP007032">
    <property type="protein sequence ID" value="AHF07913.1"/>
    <property type="molecule type" value="Genomic_DNA"/>
</dbReference>
<dbReference type="Pfam" id="PF00425">
    <property type="entry name" value="Chorismate_bind"/>
    <property type="match status" value="1"/>
</dbReference>
<dbReference type="OrthoDB" id="9803598at2"/>
<gene>
    <name evidence="7" type="ORF">DESME_13430</name>
</gene>
<feature type="domain" description="Chorismate-utilising enzyme C-terminal" evidence="6">
    <location>
        <begin position="124"/>
        <end position="375"/>
    </location>
</feature>
<dbReference type="RefSeq" id="WP_006715834.1">
    <property type="nucleotide sequence ID" value="NZ_CP007032.1"/>
</dbReference>
<reference evidence="7 8" key="1">
    <citation type="submission" date="2013-12" db="EMBL/GenBank/DDBJ databases">
        <authorList>
            <consortium name="DOE Joint Genome Institute"/>
            <person name="Smidt H."/>
            <person name="Huntemann M."/>
            <person name="Han J."/>
            <person name="Chen A."/>
            <person name="Kyrpides N."/>
            <person name="Mavromatis K."/>
            <person name="Markowitz V."/>
            <person name="Palaniappan K."/>
            <person name="Ivanova N."/>
            <person name="Schaumberg A."/>
            <person name="Pati A."/>
            <person name="Liolios K."/>
            <person name="Nordberg H.P."/>
            <person name="Cantor M.N."/>
            <person name="Hua S.X."/>
            <person name="Woyke T."/>
        </authorList>
    </citation>
    <scope>NUCLEOTIDE SEQUENCE [LARGE SCALE GENOMIC DNA]</scope>
    <source>
        <strain evidence="8">DSM 15288</strain>
    </source>
</reference>
<protein>
    <recommendedName>
        <fullName evidence="3">isochorismate synthase</fullName>
        <ecNumber evidence="3">5.4.4.2</ecNumber>
    </recommendedName>
    <alternativeName>
        <fullName evidence="5">Isochorismate mutase</fullName>
    </alternativeName>
</protein>
<evidence type="ECO:0000313" key="8">
    <source>
        <dbReference type="Proteomes" id="UP000010847"/>
    </source>
</evidence>
<dbReference type="STRING" id="871968.DESME_13430"/>
<dbReference type="PANTHER" id="PTHR42839">
    <property type="entry name" value="ISOCHORISMATE SYNTHASE ENTC"/>
    <property type="match status" value="1"/>
</dbReference>
<dbReference type="InterPro" id="IPR004561">
    <property type="entry name" value="IsoChor_synthase"/>
</dbReference>
<dbReference type="SUPFAM" id="SSF56322">
    <property type="entry name" value="ADC synthase"/>
    <property type="match status" value="1"/>
</dbReference>
<dbReference type="Gene3D" id="3.60.120.10">
    <property type="entry name" value="Anthranilate synthase"/>
    <property type="match status" value="1"/>
</dbReference>